<proteinExistence type="predicted"/>
<dbReference type="AlphaFoldDB" id="A0A087TSZ1"/>
<reference evidence="2 3" key="1">
    <citation type="submission" date="2013-11" db="EMBL/GenBank/DDBJ databases">
        <title>Genome sequencing of Stegodyphus mimosarum.</title>
        <authorList>
            <person name="Bechsgaard J."/>
        </authorList>
    </citation>
    <scope>NUCLEOTIDE SEQUENCE [LARGE SCALE GENOMIC DNA]</scope>
</reference>
<protein>
    <submittedName>
        <fullName evidence="2">Uncharacterized protein</fullName>
    </submittedName>
</protein>
<name>A0A087TSZ1_STEMI</name>
<feature type="region of interest" description="Disordered" evidence="1">
    <location>
        <begin position="1"/>
        <end position="47"/>
    </location>
</feature>
<keyword evidence="3" id="KW-1185">Reference proteome</keyword>
<evidence type="ECO:0000313" key="2">
    <source>
        <dbReference type="EMBL" id="KFM68230.1"/>
    </source>
</evidence>
<organism evidence="2 3">
    <name type="scientific">Stegodyphus mimosarum</name>
    <name type="common">African social velvet spider</name>
    <dbReference type="NCBI Taxonomy" id="407821"/>
    <lineage>
        <taxon>Eukaryota</taxon>
        <taxon>Metazoa</taxon>
        <taxon>Ecdysozoa</taxon>
        <taxon>Arthropoda</taxon>
        <taxon>Chelicerata</taxon>
        <taxon>Arachnida</taxon>
        <taxon>Araneae</taxon>
        <taxon>Araneomorphae</taxon>
        <taxon>Entelegynae</taxon>
        <taxon>Eresoidea</taxon>
        <taxon>Eresidae</taxon>
        <taxon>Stegodyphus</taxon>
    </lineage>
</organism>
<dbReference type="Proteomes" id="UP000054359">
    <property type="component" value="Unassembled WGS sequence"/>
</dbReference>
<dbReference type="EMBL" id="KK116606">
    <property type="protein sequence ID" value="KFM68230.1"/>
    <property type="molecule type" value="Genomic_DNA"/>
</dbReference>
<gene>
    <name evidence="2" type="ORF">X975_05072</name>
</gene>
<feature type="compositionally biased region" description="Polar residues" evidence="1">
    <location>
        <begin position="38"/>
        <end position="47"/>
    </location>
</feature>
<evidence type="ECO:0000256" key="1">
    <source>
        <dbReference type="SAM" id="MobiDB-lite"/>
    </source>
</evidence>
<feature type="non-terminal residue" evidence="2">
    <location>
        <position position="61"/>
    </location>
</feature>
<evidence type="ECO:0000313" key="3">
    <source>
        <dbReference type="Proteomes" id="UP000054359"/>
    </source>
</evidence>
<accession>A0A087TSZ1</accession>
<sequence length="61" mass="6887">MYHTYALRSKAVRTSGERMNHTAVSKPIPVRLSPSPQPSFHTRSFQWTLPGGKHQKDLVGI</sequence>